<dbReference type="EMBL" id="JADJNC010000060">
    <property type="protein sequence ID" value="MBK7424899.1"/>
    <property type="molecule type" value="Genomic_DNA"/>
</dbReference>
<dbReference type="Gene3D" id="3.20.20.140">
    <property type="entry name" value="Metal-dependent hydrolases"/>
    <property type="match status" value="1"/>
</dbReference>
<dbReference type="InterPro" id="IPR032466">
    <property type="entry name" value="Metal_Hydrolase"/>
</dbReference>
<organism evidence="3 4">
    <name type="scientific">Candidatus Propionivibrio dominans</name>
    <dbReference type="NCBI Taxonomy" id="2954373"/>
    <lineage>
        <taxon>Bacteria</taxon>
        <taxon>Pseudomonadati</taxon>
        <taxon>Pseudomonadota</taxon>
        <taxon>Betaproteobacteria</taxon>
        <taxon>Rhodocyclales</taxon>
        <taxon>Rhodocyclaceae</taxon>
        <taxon>Propionivibrio</taxon>
    </lineage>
</organism>
<evidence type="ECO:0000313" key="4">
    <source>
        <dbReference type="Proteomes" id="UP000886602"/>
    </source>
</evidence>
<keyword evidence="1" id="KW-0732">Signal</keyword>
<reference evidence="3" key="1">
    <citation type="submission" date="2020-10" db="EMBL/GenBank/DDBJ databases">
        <title>Connecting structure to function with the recovery of over 1000 high-quality activated sludge metagenome-assembled genomes encoding full-length rRNA genes using long-read sequencing.</title>
        <authorList>
            <person name="Singleton C.M."/>
            <person name="Petriglieri F."/>
            <person name="Kristensen J.M."/>
            <person name="Kirkegaard R.H."/>
            <person name="Michaelsen T.Y."/>
            <person name="Andersen M.H."/>
            <person name="Karst S.M."/>
            <person name="Dueholm M.S."/>
            <person name="Nielsen P.H."/>
            <person name="Albertsen M."/>
        </authorList>
    </citation>
    <scope>NUCLEOTIDE SEQUENCE</scope>
    <source>
        <strain evidence="3">EsbW_18-Q3-R4-48_MAXAC.044</strain>
    </source>
</reference>
<accession>A0A9D7F9Z5</accession>
<comment type="caution">
    <text evidence="3">The sequence shown here is derived from an EMBL/GenBank/DDBJ whole genome shotgun (WGS) entry which is preliminary data.</text>
</comment>
<dbReference type="Proteomes" id="UP000886602">
    <property type="component" value="Unassembled WGS sequence"/>
</dbReference>
<gene>
    <name evidence="3" type="ORF">IPJ48_18485</name>
</gene>
<sequence>MTRALLFILLSSLGLAGNTRAAPPEPRLPLFDAHLHYNWEPSPRVPLDQALELFKATGVRGILANSRPNAGTHALYAARSEALQVVPFLRPYRVRADVTSWFNNPETMTLIEEEFRSGYFVGIGEFHLHGEEARRPLVAQMVRFARKHGLILHAHSDVPALKILFELYPEARIIWAHTGFSLPVDEVEHMLNTYPGLIAELSYRGGISVTPAGKLDKLSDEWLRLFERFPDRFLLGSDTWNNERWDQYQQIMGGYRAWLNQLPPLVAQKIAWGNAVRLFGLKP</sequence>
<name>A0A9D7F9Z5_9RHOO</name>
<dbReference type="AlphaFoldDB" id="A0A9D7F9Z5"/>
<evidence type="ECO:0000313" key="3">
    <source>
        <dbReference type="EMBL" id="MBK7424899.1"/>
    </source>
</evidence>
<evidence type="ECO:0000259" key="2">
    <source>
        <dbReference type="Pfam" id="PF04909"/>
    </source>
</evidence>
<feature type="chain" id="PRO_5039128301" evidence="1">
    <location>
        <begin position="22"/>
        <end position="283"/>
    </location>
</feature>
<protein>
    <submittedName>
        <fullName evidence="3">Amidohydrolase family protein</fullName>
    </submittedName>
</protein>
<dbReference type="SUPFAM" id="SSF51556">
    <property type="entry name" value="Metallo-dependent hydrolases"/>
    <property type="match status" value="1"/>
</dbReference>
<proteinExistence type="predicted"/>
<dbReference type="GO" id="GO:0016787">
    <property type="term" value="F:hydrolase activity"/>
    <property type="evidence" value="ECO:0007669"/>
    <property type="project" value="InterPro"/>
</dbReference>
<evidence type="ECO:0000256" key="1">
    <source>
        <dbReference type="SAM" id="SignalP"/>
    </source>
</evidence>
<dbReference type="InterPro" id="IPR006680">
    <property type="entry name" value="Amidohydro-rel"/>
</dbReference>
<dbReference type="Pfam" id="PF04909">
    <property type="entry name" value="Amidohydro_2"/>
    <property type="match status" value="1"/>
</dbReference>
<feature type="signal peptide" evidence="1">
    <location>
        <begin position="1"/>
        <end position="21"/>
    </location>
</feature>
<feature type="domain" description="Amidohydrolase-related" evidence="2">
    <location>
        <begin position="32"/>
        <end position="281"/>
    </location>
</feature>